<feature type="transmembrane region" description="Helical" evidence="7">
    <location>
        <begin position="203"/>
        <end position="223"/>
    </location>
</feature>
<evidence type="ECO:0000256" key="1">
    <source>
        <dbReference type="ARBA" id="ARBA00004651"/>
    </source>
</evidence>
<dbReference type="CDD" id="cd06261">
    <property type="entry name" value="TM_PBP2"/>
    <property type="match status" value="1"/>
</dbReference>
<comment type="caution">
    <text evidence="9">The sequence shown here is derived from an EMBL/GenBank/DDBJ whole genome shotgun (WGS) entry which is preliminary data.</text>
</comment>
<keyword evidence="5 7" id="KW-1133">Transmembrane helix</keyword>
<dbReference type="PROSITE" id="PS50928">
    <property type="entry name" value="ABC_TM1"/>
    <property type="match status" value="1"/>
</dbReference>
<evidence type="ECO:0000256" key="4">
    <source>
        <dbReference type="ARBA" id="ARBA00022692"/>
    </source>
</evidence>
<keyword evidence="10" id="KW-1185">Reference proteome</keyword>
<evidence type="ECO:0000256" key="2">
    <source>
        <dbReference type="ARBA" id="ARBA00022448"/>
    </source>
</evidence>
<feature type="domain" description="ABC transmembrane type-1" evidence="8">
    <location>
        <begin position="60"/>
        <end position="276"/>
    </location>
</feature>
<organism evidence="9 10">
    <name type="scientific">Spelaeicoccus albus</name>
    <dbReference type="NCBI Taxonomy" id="1280376"/>
    <lineage>
        <taxon>Bacteria</taxon>
        <taxon>Bacillati</taxon>
        <taxon>Actinomycetota</taxon>
        <taxon>Actinomycetes</taxon>
        <taxon>Micrococcales</taxon>
        <taxon>Brevibacteriaceae</taxon>
        <taxon>Spelaeicoccus</taxon>
    </lineage>
</organism>
<evidence type="ECO:0000256" key="3">
    <source>
        <dbReference type="ARBA" id="ARBA00022475"/>
    </source>
</evidence>
<feature type="transmembrane region" description="Helical" evidence="7">
    <location>
        <begin position="150"/>
        <end position="172"/>
    </location>
</feature>
<dbReference type="AlphaFoldDB" id="A0A7Z0D268"/>
<accession>A0A7Z0D268</accession>
<sequence length="288" mass="31583">MKNLAWLAPGLLLVAIFVYYPIVSNFVMSTYDWGAFHSPKFVGLGNYSRAFHDPVFLRALLNNVAFAAVSLLVQVFGALALAACLETFVGRRLSGVLRILYFVPATVSITVGGILFTFMLDPNIGVFNSFLDVIGLGDLQRAWLGDGNTAMGSIIAMSQWMNFGYTTMLFVVAMQKVPRELYEAVEIEGAGPVRAFFTITLPLVRQMTTLMMIVTISGAFLVFNEVQVMTGGGPNNTTQVLGTWLYYNAFTADRMGYAATIATIIFIITFGAGLFQILRANKKKVELV</sequence>
<feature type="transmembrane region" description="Helical" evidence="7">
    <location>
        <begin position="255"/>
        <end position="278"/>
    </location>
</feature>
<comment type="subcellular location">
    <subcellularLocation>
        <location evidence="1 7">Cell membrane</location>
        <topology evidence="1 7">Multi-pass membrane protein</topology>
    </subcellularLocation>
</comment>
<evidence type="ECO:0000256" key="6">
    <source>
        <dbReference type="ARBA" id="ARBA00023136"/>
    </source>
</evidence>
<dbReference type="GO" id="GO:0005886">
    <property type="term" value="C:plasma membrane"/>
    <property type="evidence" value="ECO:0007669"/>
    <property type="project" value="UniProtKB-SubCell"/>
</dbReference>
<dbReference type="Proteomes" id="UP000539111">
    <property type="component" value="Unassembled WGS sequence"/>
</dbReference>
<dbReference type="PANTHER" id="PTHR30193">
    <property type="entry name" value="ABC TRANSPORTER PERMEASE PROTEIN"/>
    <property type="match status" value="1"/>
</dbReference>
<dbReference type="InterPro" id="IPR000515">
    <property type="entry name" value="MetI-like"/>
</dbReference>
<dbReference type="EMBL" id="JACBZP010000001">
    <property type="protein sequence ID" value="NYI67486.1"/>
    <property type="molecule type" value="Genomic_DNA"/>
</dbReference>
<feature type="transmembrane region" description="Helical" evidence="7">
    <location>
        <begin position="97"/>
        <end position="120"/>
    </location>
</feature>
<dbReference type="Pfam" id="PF00528">
    <property type="entry name" value="BPD_transp_1"/>
    <property type="match status" value="1"/>
</dbReference>
<evidence type="ECO:0000256" key="5">
    <source>
        <dbReference type="ARBA" id="ARBA00022989"/>
    </source>
</evidence>
<dbReference type="Gene3D" id="1.10.3720.10">
    <property type="entry name" value="MetI-like"/>
    <property type="match status" value="1"/>
</dbReference>
<keyword evidence="4 7" id="KW-0812">Transmembrane</keyword>
<dbReference type="GO" id="GO:0055085">
    <property type="term" value="P:transmembrane transport"/>
    <property type="evidence" value="ECO:0007669"/>
    <property type="project" value="InterPro"/>
</dbReference>
<keyword evidence="3" id="KW-1003">Cell membrane</keyword>
<dbReference type="InterPro" id="IPR035906">
    <property type="entry name" value="MetI-like_sf"/>
</dbReference>
<reference evidence="9 10" key="1">
    <citation type="submission" date="2020-07" db="EMBL/GenBank/DDBJ databases">
        <title>Sequencing the genomes of 1000 actinobacteria strains.</title>
        <authorList>
            <person name="Klenk H.-P."/>
        </authorList>
    </citation>
    <scope>NUCLEOTIDE SEQUENCE [LARGE SCALE GENOMIC DNA]</scope>
    <source>
        <strain evidence="9 10">DSM 26341</strain>
    </source>
</reference>
<dbReference type="RefSeq" id="WP_237249175.1">
    <property type="nucleotide sequence ID" value="NZ_JACBZP010000001.1"/>
</dbReference>
<protein>
    <submittedName>
        <fullName evidence="9">Raffinose/stachyose/melibiose transport system permease protein</fullName>
    </submittedName>
</protein>
<evidence type="ECO:0000256" key="7">
    <source>
        <dbReference type="RuleBase" id="RU363032"/>
    </source>
</evidence>
<gene>
    <name evidence="9" type="ORF">BJY26_001792</name>
</gene>
<evidence type="ECO:0000259" key="8">
    <source>
        <dbReference type="PROSITE" id="PS50928"/>
    </source>
</evidence>
<keyword evidence="6 7" id="KW-0472">Membrane</keyword>
<keyword evidence="2 7" id="KW-0813">Transport</keyword>
<proteinExistence type="inferred from homology"/>
<dbReference type="PANTHER" id="PTHR30193:SF37">
    <property type="entry name" value="INNER MEMBRANE ABC TRANSPORTER PERMEASE PROTEIN YCJO"/>
    <property type="match status" value="1"/>
</dbReference>
<feature type="transmembrane region" description="Helical" evidence="7">
    <location>
        <begin position="64"/>
        <end position="85"/>
    </location>
</feature>
<feature type="transmembrane region" description="Helical" evidence="7">
    <location>
        <begin position="5"/>
        <end position="23"/>
    </location>
</feature>
<dbReference type="SUPFAM" id="SSF161098">
    <property type="entry name" value="MetI-like"/>
    <property type="match status" value="1"/>
</dbReference>
<evidence type="ECO:0000313" key="10">
    <source>
        <dbReference type="Proteomes" id="UP000539111"/>
    </source>
</evidence>
<evidence type="ECO:0000313" key="9">
    <source>
        <dbReference type="EMBL" id="NYI67486.1"/>
    </source>
</evidence>
<name>A0A7Z0D268_9MICO</name>
<dbReference type="InterPro" id="IPR051393">
    <property type="entry name" value="ABC_transporter_permease"/>
</dbReference>
<comment type="similarity">
    <text evidence="7">Belongs to the binding-protein-dependent transport system permease family.</text>
</comment>